<protein>
    <submittedName>
        <fullName evidence="4">SDR family NAD(P)-dependent oxidoreductase</fullName>
    </submittedName>
</protein>
<evidence type="ECO:0000256" key="3">
    <source>
        <dbReference type="RuleBase" id="RU000363"/>
    </source>
</evidence>
<name>A0A9X3HWG4_9VIBR</name>
<dbReference type="SUPFAM" id="SSF51735">
    <property type="entry name" value="NAD(P)-binding Rossmann-fold domains"/>
    <property type="match status" value="1"/>
</dbReference>
<dbReference type="RefSeq" id="WP_265674935.1">
    <property type="nucleotide sequence ID" value="NZ_JAKRRY010000011.1"/>
</dbReference>
<dbReference type="InterPro" id="IPR036291">
    <property type="entry name" value="NAD(P)-bd_dom_sf"/>
</dbReference>
<dbReference type="PRINTS" id="PR00080">
    <property type="entry name" value="SDRFAMILY"/>
</dbReference>
<gene>
    <name evidence="4" type="ORF">MD535_10195</name>
</gene>
<dbReference type="PANTHER" id="PTHR43976:SF16">
    <property type="entry name" value="SHORT-CHAIN DEHYDROGENASE_REDUCTASE FAMILY PROTEIN"/>
    <property type="match status" value="1"/>
</dbReference>
<keyword evidence="5" id="KW-1185">Reference proteome</keyword>
<dbReference type="EMBL" id="JAKRRY010000011">
    <property type="protein sequence ID" value="MCW8346371.1"/>
    <property type="molecule type" value="Genomic_DNA"/>
</dbReference>
<keyword evidence="2" id="KW-0560">Oxidoreductase</keyword>
<dbReference type="PROSITE" id="PS00061">
    <property type="entry name" value="ADH_SHORT"/>
    <property type="match status" value="1"/>
</dbReference>
<dbReference type="InterPro" id="IPR051911">
    <property type="entry name" value="SDR_oxidoreductase"/>
</dbReference>
<evidence type="ECO:0000256" key="2">
    <source>
        <dbReference type="ARBA" id="ARBA00023002"/>
    </source>
</evidence>
<accession>A0A9X3HWG4</accession>
<evidence type="ECO:0000256" key="1">
    <source>
        <dbReference type="ARBA" id="ARBA00006484"/>
    </source>
</evidence>
<dbReference type="InterPro" id="IPR020904">
    <property type="entry name" value="Sc_DH/Rdtase_CS"/>
</dbReference>
<dbReference type="Proteomes" id="UP001155587">
    <property type="component" value="Unassembled WGS sequence"/>
</dbReference>
<evidence type="ECO:0000313" key="5">
    <source>
        <dbReference type="Proteomes" id="UP001155587"/>
    </source>
</evidence>
<dbReference type="AlphaFoldDB" id="A0A9X3HWG4"/>
<dbReference type="PRINTS" id="PR00081">
    <property type="entry name" value="GDHRDH"/>
</dbReference>
<dbReference type="GO" id="GO:0016491">
    <property type="term" value="F:oxidoreductase activity"/>
    <property type="evidence" value="ECO:0007669"/>
    <property type="project" value="UniProtKB-KW"/>
</dbReference>
<sequence length="271" mass="29788">MQKNILVIGASSGIGYDLCDTLVKQGHTVYCGARRLDRLEGLRKQGAHVFKTDVRNEEDLHHIITTMASEQNSIDIVYANAGFAIAGPIEETPIDKVKQQFDTNVYGAARIARQVLPYMRTQGHGRIIFTTSIASRVSTSMNGWYSASKHAVNGMVKALAQEVAGFNIHVMTVEPGCVKTELDAAQLADMKATTSLPVYADIVDKSHGFLKRGYDSGSNCDSTVKAMLTAGFSKKPKLSYQSTLDSKLMFWVQKIIGEQRIGQIVLKLIMR</sequence>
<evidence type="ECO:0000313" key="4">
    <source>
        <dbReference type="EMBL" id="MCW8346371.1"/>
    </source>
</evidence>
<dbReference type="Pfam" id="PF00106">
    <property type="entry name" value="adh_short"/>
    <property type="match status" value="1"/>
</dbReference>
<dbReference type="PANTHER" id="PTHR43976">
    <property type="entry name" value="SHORT CHAIN DEHYDROGENASE"/>
    <property type="match status" value="1"/>
</dbReference>
<organism evidence="4 5">
    <name type="scientific">Vibrio qingdaonensis</name>
    <dbReference type="NCBI Taxonomy" id="2829491"/>
    <lineage>
        <taxon>Bacteria</taxon>
        <taxon>Pseudomonadati</taxon>
        <taxon>Pseudomonadota</taxon>
        <taxon>Gammaproteobacteria</taxon>
        <taxon>Vibrionales</taxon>
        <taxon>Vibrionaceae</taxon>
        <taxon>Vibrio</taxon>
    </lineage>
</organism>
<comment type="caution">
    <text evidence="4">The sequence shown here is derived from an EMBL/GenBank/DDBJ whole genome shotgun (WGS) entry which is preliminary data.</text>
</comment>
<reference evidence="4" key="1">
    <citation type="submission" date="2022-02" db="EMBL/GenBank/DDBJ databases">
        <title>Vibrio sp. nov, a new bacterium isolated from seawater.</title>
        <authorList>
            <person name="Yuan Y."/>
        </authorList>
    </citation>
    <scope>NUCLEOTIDE SEQUENCE</scope>
    <source>
        <strain evidence="4">ZSDZ65</strain>
    </source>
</reference>
<dbReference type="InterPro" id="IPR002347">
    <property type="entry name" value="SDR_fam"/>
</dbReference>
<proteinExistence type="inferred from homology"/>
<comment type="similarity">
    <text evidence="1 3">Belongs to the short-chain dehydrogenases/reductases (SDR) family.</text>
</comment>
<dbReference type="Gene3D" id="3.40.50.720">
    <property type="entry name" value="NAD(P)-binding Rossmann-like Domain"/>
    <property type="match status" value="1"/>
</dbReference>